<accession>A0A2D3PU56</accession>
<sequence length="310" mass="36879">MGVFTKILGKEKEFIEEQYRIKILDIKNISNGILNSNFQIDCENIKYILRIFEADRTLDEEEQELILLNKIASFIPVSEAVKNKDNEYISVFENKKFALFNYVEGKIIEKIDTHIIREIATYLGKLHAFTKDISPEKYNRKTRLDFNYFYDKISQSDIDFQDKEKLLNLASEIKDHDFSQLESGIIHGDIFPDNVLFDENNNIKAILDFNESYYAPFILDIAVVINFWIKINKYDFFTENNFIRDFLNYYSKQRKITNQELKVLDLACKKVALTFIFLRLYREKIENSYQKAFSIKEKSYVSLLELIKRR</sequence>
<dbReference type="SUPFAM" id="SSF56112">
    <property type="entry name" value="Protein kinase-like (PK-like)"/>
    <property type="match status" value="1"/>
</dbReference>
<evidence type="ECO:0000256" key="7">
    <source>
        <dbReference type="ARBA" id="ARBA00038240"/>
    </source>
</evidence>
<evidence type="ECO:0000256" key="5">
    <source>
        <dbReference type="ARBA" id="ARBA00022777"/>
    </source>
</evidence>
<dbReference type="Proteomes" id="UP000230781">
    <property type="component" value="Chromosome"/>
</dbReference>
<keyword evidence="4" id="KW-0547">Nucleotide-binding</keyword>
<dbReference type="PANTHER" id="PTHR21064">
    <property type="entry name" value="AMINOGLYCOSIDE PHOSPHOTRANSFERASE DOMAIN-CONTAINING PROTEIN-RELATED"/>
    <property type="match status" value="1"/>
</dbReference>
<gene>
    <name evidence="9" type="ORF">CTM98_11555</name>
</gene>
<organism evidence="9 10">
    <name type="scientific">Fusobacterium pseudoperiodonticum</name>
    <dbReference type="NCBI Taxonomy" id="2663009"/>
    <lineage>
        <taxon>Bacteria</taxon>
        <taxon>Fusobacteriati</taxon>
        <taxon>Fusobacteriota</taxon>
        <taxon>Fusobacteriia</taxon>
        <taxon>Fusobacteriales</taxon>
        <taxon>Fusobacteriaceae</taxon>
        <taxon>Fusobacterium</taxon>
    </lineage>
</organism>
<dbReference type="Gene3D" id="3.90.1200.10">
    <property type="match status" value="1"/>
</dbReference>
<keyword evidence="1" id="KW-0028">Amino-acid biosynthesis</keyword>
<dbReference type="GO" id="GO:0009088">
    <property type="term" value="P:threonine biosynthetic process"/>
    <property type="evidence" value="ECO:0007669"/>
    <property type="project" value="UniProtKB-KW"/>
</dbReference>
<dbReference type="RefSeq" id="WP_100027104.1">
    <property type="nucleotide sequence ID" value="NZ_CAUUTF010000029.1"/>
</dbReference>
<dbReference type="PANTHER" id="PTHR21064:SF6">
    <property type="entry name" value="AMINOGLYCOSIDE PHOSPHOTRANSFERASE DOMAIN-CONTAINING PROTEIN"/>
    <property type="match status" value="1"/>
</dbReference>
<dbReference type="InterPro" id="IPR005280">
    <property type="entry name" value="Homoserine_kinase_II"/>
</dbReference>
<keyword evidence="6" id="KW-0067">ATP-binding</keyword>
<dbReference type="GO" id="GO:0004413">
    <property type="term" value="F:homoserine kinase activity"/>
    <property type="evidence" value="ECO:0007669"/>
    <property type="project" value="InterPro"/>
</dbReference>
<dbReference type="GO" id="GO:0005524">
    <property type="term" value="F:ATP binding"/>
    <property type="evidence" value="ECO:0007669"/>
    <property type="project" value="UniProtKB-KW"/>
</dbReference>
<dbReference type="EMBL" id="CP024704">
    <property type="protein sequence ID" value="ATV71233.1"/>
    <property type="molecule type" value="Genomic_DNA"/>
</dbReference>
<dbReference type="Pfam" id="PF01636">
    <property type="entry name" value="APH"/>
    <property type="match status" value="1"/>
</dbReference>
<dbReference type="InterPro" id="IPR011009">
    <property type="entry name" value="Kinase-like_dom_sf"/>
</dbReference>
<reference evidence="9 10" key="1">
    <citation type="submission" date="2017-11" db="EMBL/GenBank/DDBJ databases">
        <title>Genome sequencing of Fusobacterium periodonticum KCOM 2555.</title>
        <authorList>
            <person name="Kook J.-K."/>
            <person name="Park S.-N."/>
            <person name="Lim Y.K."/>
        </authorList>
    </citation>
    <scope>NUCLEOTIDE SEQUENCE [LARGE SCALE GENOMIC DNA]</scope>
    <source>
        <strain evidence="9 10">KCOM 2555</strain>
    </source>
</reference>
<keyword evidence="3" id="KW-0791">Threonine biosynthesis</keyword>
<evidence type="ECO:0000256" key="1">
    <source>
        <dbReference type="ARBA" id="ARBA00022605"/>
    </source>
</evidence>
<dbReference type="Gene3D" id="3.30.200.20">
    <property type="entry name" value="Phosphorylase Kinase, domain 1"/>
    <property type="match status" value="1"/>
</dbReference>
<proteinExistence type="inferred from homology"/>
<evidence type="ECO:0000259" key="8">
    <source>
        <dbReference type="Pfam" id="PF01636"/>
    </source>
</evidence>
<keyword evidence="2" id="KW-0808">Transferase</keyword>
<evidence type="ECO:0000313" key="9">
    <source>
        <dbReference type="EMBL" id="ATV71233.1"/>
    </source>
</evidence>
<evidence type="ECO:0000313" key="10">
    <source>
        <dbReference type="Proteomes" id="UP000230781"/>
    </source>
</evidence>
<dbReference type="CDD" id="cd05153">
    <property type="entry name" value="HomoserineK_II"/>
    <property type="match status" value="1"/>
</dbReference>
<dbReference type="InterPro" id="IPR002575">
    <property type="entry name" value="Aminoglycoside_PTrfase"/>
</dbReference>
<evidence type="ECO:0000256" key="4">
    <source>
        <dbReference type="ARBA" id="ARBA00022741"/>
    </source>
</evidence>
<feature type="domain" description="Aminoglycoside phosphotransferase" evidence="8">
    <location>
        <begin position="25"/>
        <end position="229"/>
    </location>
</feature>
<evidence type="ECO:0000256" key="2">
    <source>
        <dbReference type="ARBA" id="ARBA00022679"/>
    </source>
</evidence>
<evidence type="ECO:0000256" key="6">
    <source>
        <dbReference type="ARBA" id="ARBA00022840"/>
    </source>
</evidence>
<evidence type="ECO:0000256" key="3">
    <source>
        <dbReference type="ARBA" id="ARBA00022697"/>
    </source>
</evidence>
<dbReference type="InterPro" id="IPR050249">
    <property type="entry name" value="Pseudomonas-type_ThrB"/>
</dbReference>
<keyword evidence="5 9" id="KW-0418">Kinase</keyword>
<protein>
    <submittedName>
        <fullName evidence="9">Homoserine kinase</fullName>
    </submittedName>
</protein>
<dbReference type="AlphaFoldDB" id="A0A2D3PU56"/>
<comment type="similarity">
    <text evidence="7">Belongs to the pseudomonas-type ThrB family.</text>
</comment>
<name>A0A2D3PU56_9FUSO</name>